<dbReference type="CDD" id="cd00093">
    <property type="entry name" value="HTH_XRE"/>
    <property type="match status" value="1"/>
</dbReference>
<dbReference type="Gene3D" id="1.10.260.40">
    <property type="entry name" value="lambda repressor-like DNA-binding domains"/>
    <property type="match status" value="1"/>
</dbReference>
<evidence type="ECO:0000313" key="2">
    <source>
        <dbReference type="EMBL" id="QPI16887.1"/>
    </source>
</evidence>
<dbReference type="GO" id="GO:0003677">
    <property type="term" value="F:DNA binding"/>
    <property type="evidence" value="ECO:0007669"/>
    <property type="project" value="InterPro"/>
</dbReference>
<dbReference type="InterPro" id="IPR001387">
    <property type="entry name" value="Cro/C1-type_HTH"/>
</dbReference>
<dbReference type="Pfam" id="PF01381">
    <property type="entry name" value="HTH_3"/>
    <property type="match status" value="1"/>
</dbReference>
<gene>
    <name evidence="2" type="ORF">NIOZUU159_00384</name>
</gene>
<reference evidence="2" key="1">
    <citation type="submission" date="2020-08" db="EMBL/GenBank/DDBJ databases">
        <title>Bridging the membrane lipid divide: bacteria of the FCB group superphylum have the potential to synthesize archaeal ether lipids.</title>
        <authorList>
            <person name="Villanueva L."/>
            <person name="von Meijenfeldt F.A.B."/>
            <person name="Westbye A.B."/>
            <person name="Yadav S."/>
            <person name="Hopmans E.C."/>
            <person name="Dutilh B.E."/>
            <person name="Sinninghe Damste J.S."/>
        </authorList>
    </citation>
    <scope>NUCLEOTIDE SEQUENCE</scope>
    <source>
        <strain evidence="2">NIOZ-UU159</strain>
    </source>
</reference>
<name>A0A7S9XH89_9VIRU</name>
<proteinExistence type="predicted"/>
<sequence length="118" mass="13720">MNNNSINFQDWKPIVFTKKPQELKKKESIQKPPGNKEMIRLLEDDIPNLNKMSIKYAQAIVDGRIAMGFTQKDLAQRLSVKDNVIKEYENCQVKNFNIGFLKKILRTIKIDPKTIIKS</sequence>
<evidence type="ECO:0000259" key="1">
    <source>
        <dbReference type="PROSITE" id="PS50943"/>
    </source>
</evidence>
<dbReference type="PROSITE" id="PS50943">
    <property type="entry name" value="HTH_CROC1"/>
    <property type="match status" value="1"/>
</dbReference>
<feature type="domain" description="HTH cro/C1-type" evidence="1">
    <location>
        <begin position="60"/>
        <end position="115"/>
    </location>
</feature>
<dbReference type="InterPro" id="IPR010982">
    <property type="entry name" value="Lambda_DNA-bd_dom_sf"/>
</dbReference>
<accession>A0A7S9XH89</accession>
<dbReference type="SUPFAM" id="SSF47413">
    <property type="entry name" value="lambda repressor-like DNA-binding domains"/>
    <property type="match status" value="1"/>
</dbReference>
<protein>
    <recommendedName>
        <fullName evidence="1">HTH cro/C1-type domain-containing protein</fullName>
    </recommendedName>
</protein>
<dbReference type="EMBL" id="MW030612">
    <property type="protein sequence ID" value="QPI16887.1"/>
    <property type="molecule type" value="Genomic_DNA"/>
</dbReference>
<organism evidence="2">
    <name type="scientific">Virus NIOZ-UU159</name>
    <dbReference type="NCBI Taxonomy" id="2763270"/>
    <lineage>
        <taxon>Viruses</taxon>
    </lineage>
</organism>